<proteinExistence type="predicted"/>
<evidence type="ECO:0000313" key="2">
    <source>
        <dbReference type="Proteomes" id="UP001501791"/>
    </source>
</evidence>
<dbReference type="EMBL" id="BAAALY010000004">
    <property type="protein sequence ID" value="GAA1534803.1"/>
    <property type="molecule type" value="Genomic_DNA"/>
</dbReference>
<evidence type="ECO:0000313" key="1">
    <source>
        <dbReference type="EMBL" id="GAA1534803.1"/>
    </source>
</evidence>
<keyword evidence="2" id="KW-1185">Reference proteome</keyword>
<sequence length="115" mass="12678">MIVPDAPFIAGDGPGRLDAPYETDLGERVQRVVHRLMRHLGEVLSDSVDDGLCVCVLVIAHGLEYRDPLFRHAKGAVPQCCGRIRFVSMLVLSHGYSLPPFLEWVKEGSGCVHEP</sequence>
<protein>
    <submittedName>
        <fullName evidence="1">Uncharacterized protein</fullName>
    </submittedName>
</protein>
<name>A0ABN2B8S0_9MICO</name>
<dbReference type="Proteomes" id="UP001501791">
    <property type="component" value="Unassembled WGS sequence"/>
</dbReference>
<accession>A0ABN2B8S0</accession>
<comment type="caution">
    <text evidence="1">The sequence shown here is derived from an EMBL/GenBank/DDBJ whole genome shotgun (WGS) entry which is preliminary data.</text>
</comment>
<reference evidence="1 2" key="1">
    <citation type="journal article" date="2019" name="Int. J. Syst. Evol. Microbiol.">
        <title>The Global Catalogue of Microorganisms (GCM) 10K type strain sequencing project: providing services to taxonomists for standard genome sequencing and annotation.</title>
        <authorList>
            <consortium name="The Broad Institute Genomics Platform"/>
            <consortium name="The Broad Institute Genome Sequencing Center for Infectious Disease"/>
            <person name="Wu L."/>
            <person name="Ma J."/>
        </authorList>
    </citation>
    <scope>NUCLEOTIDE SEQUENCE [LARGE SCALE GENOMIC DNA]</scope>
    <source>
        <strain evidence="1 2">JCM 13319</strain>
    </source>
</reference>
<organism evidence="1 2">
    <name type="scientific">Brevibacterium picturae</name>
    <dbReference type="NCBI Taxonomy" id="260553"/>
    <lineage>
        <taxon>Bacteria</taxon>
        <taxon>Bacillati</taxon>
        <taxon>Actinomycetota</taxon>
        <taxon>Actinomycetes</taxon>
        <taxon>Micrococcales</taxon>
        <taxon>Brevibacteriaceae</taxon>
        <taxon>Brevibacterium</taxon>
    </lineage>
</organism>
<gene>
    <name evidence="1" type="ORF">GCM10009691_07790</name>
</gene>